<reference evidence="2 3" key="1">
    <citation type="journal article" date="2016" name="Nat. Commun.">
        <title>Extremotolerant tardigrade genome and improved radiotolerance of human cultured cells by tardigrade-unique protein.</title>
        <authorList>
            <person name="Hashimoto T."/>
            <person name="Horikawa D.D."/>
            <person name="Saito Y."/>
            <person name="Kuwahara H."/>
            <person name="Kozuka-Hata H."/>
            <person name="Shin-I T."/>
            <person name="Minakuchi Y."/>
            <person name="Ohishi K."/>
            <person name="Motoyama A."/>
            <person name="Aizu T."/>
            <person name="Enomoto A."/>
            <person name="Kondo K."/>
            <person name="Tanaka S."/>
            <person name="Hara Y."/>
            <person name="Koshikawa S."/>
            <person name="Sagara H."/>
            <person name="Miura T."/>
            <person name="Yokobori S."/>
            <person name="Miyagawa K."/>
            <person name="Suzuki Y."/>
            <person name="Kubo T."/>
            <person name="Oyama M."/>
            <person name="Kohara Y."/>
            <person name="Fujiyama A."/>
            <person name="Arakawa K."/>
            <person name="Katayama T."/>
            <person name="Toyoda A."/>
            <person name="Kunieda T."/>
        </authorList>
    </citation>
    <scope>NUCLEOTIDE SEQUENCE [LARGE SCALE GENOMIC DNA]</scope>
    <source>
        <strain evidence="2 3">YOKOZUNA-1</strain>
    </source>
</reference>
<dbReference type="OrthoDB" id="10055812at2759"/>
<feature type="compositionally biased region" description="Polar residues" evidence="1">
    <location>
        <begin position="15"/>
        <end position="25"/>
    </location>
</feature>
<feature type="region of interest" description="Disordered" evidence="1">
    <location>
        <begin position="1"/>
        <end position="45"/>
    </location>
</feature>
<protein>
    <submittedName>
        <fullName evidence="2">CAHS4</fullName>
    </submittedName>
</protein>
<accession>A0A1D1UP25</accession>
<dbReference type="Proteomes" id="UP000186922">
    <property type="component" value="Unassembled WGS sequence"/>
</dbReference>
<evidence type="ECO:0000313" key="2">
    <source>
        <dbReference type="EMBL" id="GAU88113.1"/>
    </source>
</evidence>
<proteinExistence type="predicted"/>
<gene>
    <name evidence="2" type="primary">RvY_00868-1</name>
    <name evidence="2" type="synonym">RvY_00868.1</name>
    <name evidence="2" type="ORF">RvY_00868</name>
</gene>
<evidence type="ECO:0000256" key="1">
    <source>
        <dbReference type="SAM" id="MobiDB-lite"/>
    </source>
</evidence>
<feature type="region of interest" description="Disordered" evidence="1">
    <location>
        <begin position="199"/>
        <end position="224"/>
    </location>
</feature>
<comment type="caution">
    <text evidence="2">The sequence shown here is derived from an EMBL/GenBank/DDBJ whole genome shotgun (WGS) entry which is preliminary data.</text>
</comment>
<sequence>MSTQQQNVQWEQNQYSTGTNGQPQDGQVHEANKEQHTSYVHTEVRMPQLPTPVFMSSSEGLAKELVGEGFHASISRISAGVQNMEIYDSPQLQAEAQRDYEAKMAEQEHLTKIFEKEIARRTELYRKEQEAESEKIRKELEKQHHRDVEFRKELVEAAIEQQKRQLDLESRYAKKELDRQRQMARQALEHSKFDQKIEVTLDSAAGQTHSHGETHSESEKVSRK</sequence>
<dbReference type="EMBL" id="BDGG01000001">
    <property type="protein sequence ID" value="GAU88113.1"/>
    <property type="molecule type" value="Genomic_DNA"/>
</dbReference>
<dbReference type="SMR" id="A0A1D1UP25"/>
<feature type="compositionally biased region" description="Low complexity" evidence="1">
    <location>
        <begin position="1"/>
        <end position="14"/>
    </location>
</feature>
<evidence type="ECO:0000313" key="3">
    <source>
        <dbReference type="Proteomes" id="UP000186922"/>
    </source>
</evidence>
<feature type="compositionally biased region" description="Basic and acidic residues" evidence="1">
    <location>
        <begin position="210"/>
        <end position="224"/>
    </location>
</feature>
<dbReference type="AlphaFoldDB" id="A0A1D1UP25"/>
<organism evidence="2 3">
    <name type="scientific">Ramazzottius varieornatus</name>
    <name type="common">Water bear</name>
    <name type="synonym">Tardigrade</name>
    <dbReference type="NCBI Taxonomy" id="947166"/>
    <lineage>
        <taxon>Eukaryota</taxon>
        <taxon>Metazoa</taxon>
        <taxon>Ecdysozoa</taxon>
        <taxon>Tardigrada</taxon>
        <taxon>Eutardigrada</taxon>
        <taxon>Parachela</taxon>
        <taxon>Hypsibioidea</taxon>
        <taxon>Ramazzottiidae</taxon>
        <taxon>Ramazzottius</taxon>
    </lineage>
</organism>
<keyword evidence="3" id="KW-1185">Reference proteome</keyword>
<name>A0A1D1UP25_RAMVA</name>
<feature type="compositionally biased region" description="Basic and acidic residues" evidence="1">
    <location>
        <begin position="27"/>
        <end position="36"/>
    </location>
</feature>